<keyword evidence="2" id="KW-1185">Reference proteome</keyword>
<dbReference type="Proteomes" id="UP000324222">
    <property type="component" value="Unassembled WGS sequence"/>
</dbReference>
<name>A0A5B7DGC7_PORTR</name>
<dbReference type="AlphaFoldDB" id="A0A5B7DGC7"/>
<dbReference type="EMBL" id="VSRR010000852">
    <property type="protein sequence ID" value="MPC20254.1"/>
    <property type="molecule type" value="Genomic_DNA"/>
</dbReference>
<comment type="caution">
    <text evidence="1">The sequence shown here is derived from an EMBL/GenBank/DDBJ whole genome shotgun (WGS) entry which is preliminary data.</text>
</comment>
<sequence length="131" mass="14567">MDIVTAEAHYHHSCYTNYTRKFLKPKEIGSATKVVSESESAYIKVQSDAYGDLFSFIRNGLSCGSLDWLGGGIHPWCGCSSSCILPCSIVLFLGWVAQAMLTHGPVEHRWLGMGLGPQWRSHCILYAHYVL</sequence>
<reference evidence="1 2" key="1">
    <citation type="submission" date="2019-05" db="EMBL/GenBank/DDBJ databases">
        <title>Another draft genome of Portunus trituberculatus and its Hox gene families provides insights of decapod evolution.</title>
        <authorList>
            <person name="Jeong J.-H."/>
            <person name="Song I."/>
            <person name="Kim S."/>
            <person name="Choi T."/>
            <person name="Kim D."/>
            <person name="Ryu S."/>
            <person name="Kim W."/>
        </authorList>
    </citation>
    <scope>NUCLEOTIDE SEQUENCE [LARGE SCALE GENOMIC DNA]</scope>
    <source>
        <tissue evidence="1">Muscle</tissue>
    </source>
</reference>
<gene>
    <name evidence="1" type="ORF">E2C01_013188</name>
</gene>
<proteinExistence type="predicted"/>
<accession>A0A5B7DGC7</accession>
<evidence type="ECO:0000313" key="1">
    <source>
        <dbReference type="EMBL" id="MPC20254.1"/>
    </source>
</evidence>
<protein>
    <submittedName>
        <fullName evidence="1">Uncharacterized protein</fullName>
    </submittedName>
</protein>
<organism evidence="1 2">
    <name type="scientific">Portunus trituberculatus</name>
    <name type="common">Swimming crab</name>
    <name type="synonym">Neptunus trituberculatus</name>
    <dbReference type="NCBI Taxonomy" id="210409"/>
    <lineage>
        <taxon>Eukaryota</taxon>
        <taxon>Metazoa</taxon>
        <taxon>Ecdysozoa</taxon>
        <taxon>Arthropoda</taxon>
        <taxon>Crustacea</taxon>
        <taxon>Multicrustacea</taxon>
        <taxon>Malacostraca</taxon>
        <taxon>Eumalacostraca</taxon>
        <taxon>Eucarida</taxon>
        <taxon>Decapoda</taxon>
        <taxon>Pleocyemata</taxon>
        <taxon>Brachyura</taxon>
        <taxon>Eubrachyura</taxon>
        <taxon>Portunoidea</taxon>
        <taxon>Portunidae</taxon>
        <taxon>Portuninae</taxon>
        <taxon>Portunus</taxon>
    </lineage>
</organism>
<evidence type="ECO:0000313" key="2">
    <source>
        <dbReference type="Proteomes" id="UP000324222"/>
    </source>
</evidence>